<dbReference type="EMBL" id="JAHIBW010000006">
    <property type="protein sequence ID" value="KAG7309633.1"/>
    <property type="molecule type" value="Genomic_DNA"/>
</dbReference>
<sequence length="132" mass="14343">MSPAPICNSDENHQVCGPSCETTCATINGTCSNKACPKRCVDGCFCKPGLVRSEDGVTCVKTENCGKLQCIGPNEHYERCPSVCPPQTCKAQLAKYDCSKFKKCCRPSCRCDKGYLRDEKGVCIPSKECSKV</sequence>
<dbReference type="Pfam" id="PF01826">
    <property type="entry name" value="TIL"/>
    <property type="match status" value="2"/>
</dbReference>
<accession>A0ABQ7QX61</accession>
<proteinExistence type="predicted"/>
<gene>
    <name evidence="4" type="ORF">JYU34_004111</name>
</gene>
<comment type="caution">
    <text evidence="4">The sequence shown here is derived from an EMBL/GenBank/DDBJ whole genome shotgun (WGS) entry which is preliminary data.</text>
</comment>
<dbReference type="PANTHER" id="PTHR23259">
    <property type="entry name" value="RIDDLE"/>
    <property type="match status" value="1"/>
</dbReference>
<dbReference type="SUPFAM" id="SSF57567">
    <property type="entry name" value="Serine protease inhibitors"/>
    <property type="match status" value="2"/>
</dbReference>
<dbReference type="Proteomes" id="UP000823941">
    <property type="component" value="Chromosome 6"/>
</dbReference>
<dbReference type="InterPro" id="IPR051368">
    <property type="entry name" value="SerProtInhib-TIL_Domain"/>
</dbReference>
<feature type="domain" description="TIL" evidence="3">
    <location>
        <begin position="7"/>
        <end position="65"/>
    </location>
</feature>
<dbReference type="CDD" id="cd19941">
    <property type="entry name" value="TIL"/>
    <property type="match status" value="2"/>
</dbReference>
<evidence type="ECO:0000313" key="5">
    <source>
        <dbReference type="Proteomes" id="UP000823941"/>
    </source>
</evidence>
<organism evidence="4 5">
    <name type="scientific">Plutella xylostella</name>
    <name type="common">Diamondback moth</name>
    <name type="synonym">Plutella maculipennis</name>
    <dbReference type="NCBI Taxonomy" id="51655"/>
    <lineage>
        <taxon>Eukaryota</taxon>
        <taxon>Metazoa</taxon>
        <taxon>Ecdysozoa</taxon>
        <taxon>Arthropoda</taxon>
        <taxon>Hexapoda</taxon>
        <taxon>Insecta</taxon>
        <taxon>Pterygota</taxon>
        <taxon>Neoptera</taxon>
        <taxon>Endopterygota</taxon>
        <taxon>Lepidoptera</taxon>
        <taxon>Glossata</taxon>
        <taxon>Ditrysia</taxon>
        <taxon>Yponomeutoidea</taxon>
        <taxon>Plutellidae</taxon>
        <taxon>Plutella</taxon>
    </lineage>
</organism>
<dbReference type="PANTHER" id="PTHR23259:SF70">
    <property type="entry name" value="ACCESSORY GLAND PROTEIN ACP62F-RELATED"/>
    <property type="match status" value="1"/>
</dbReference>
<evidence type="ECO:0000256" key="2">
    <source>
        <dbReference type="ARBA" id="ARBA00023157"/>
    </source>
</evidence>
<protein>
    <recommendedName>
        <fullName evidence="3">TIL domain-containing protein</fullName>
    </recommendedName>
</protein>
<evidence type="ECO:0000259" key="3">
    <source>
        <dbReference type="Pfam" id="PF01826"/>
    </source>
</evidence>
<reference evidence="4 5" key="1">
    <citation type="submission" date="2021-06" db="EMBL/GenBank/DDBJ databases">
        <title>A haploid diamondback moth (Plutella xylostella L.) genome assembly resolves 31 chromosomes and identifies a diamide resistance mutation.</title>
        <authorList>
            <person name="Ward C.M."/>
            <person name="Perry K.D."/>
            <person name="Baker G."/>
            <person name="Powis K."/>
            <person name="Heckel D.G."/>
            <person name="Baxter S.W."/>
        </authorList>
    </citation>
    <scope>NUCLEOTIDE SEQUENCE [LARGE SCALE GENOMIC DNA]</scope>
    <source>
        <strain evidence="4 5">LV</strain>
        <tissue evidence="4">Single pupa</tissue>
    </source>
</reference>
<evidence type="ECO:0000313" key="4">
    <source>
        <dbReference type="EMBL" id="KAG7309633.1"/>
    </source>
</evidence>
<name>A0ABQ7QX61_PLUXY</name>
<dbReference type="Gene3D" id="2.10.25.10">
    <property type="entry name" value="Laminin"/>
    <property type="match status" value="2"/>
</dbReference>
<keyword evidence="5" id="KW-1185">Reference proteome</keyword>
<keyword evidence="2" id="KW-1015">Disulfide bond</keyword>
<dbReference type="InterPro" id="IPR002919">
    <property type="entry name" value="TIL_dom"/>
</dbReference>
<dbReference type="InterPro" id="IPR036084">
    <property type="entry name" value="Ser_inhib-like_sf"/>
</dbReference>
<keyword evidence="1" id="KW-0646">Protease inhibitor</keyword>
<feature type="domain" description="TIL" evidence="3">
    <location>
        <begin position="72"/>
        <end position="129"/>
    </location>
</feature>
<evidence type="ECO:0000256" key="1">
    <source>
        <dbReference type="ARBA" id="ARBA00022690"/>
    </source>
</evidence>